<evidence type="ECO:0000256" key="6">
    <source>
        <dbReference type="SAM" id="MobiDB-lite"/>
    </source>
</evidence>
<evidence type="ECO:0000313" key="8">
    <source>
        <dbReference type="EMBL" id="KAK4183931.1"/>
    </source>
</evidence>
<feature type="compositionally biased region" description="Polar residues" evidence="6">
    <location>
        <begin position="64"/>
        <end position="89"/>
    </location>
</feature>
<gene>
    <name evidence="8" type="ORF">QBC35DRAFT_507032</name>
</gene>
<protein>
    <recommendedName>
        <fullName evidence="7">Zn(2)-C6 fungal-type domain-containing protein</fullName>
    </recommendedName>
</protein>
<evidence type="ECO:0000313" key="9">
    <source>
        <dbReference type="Proteomes" id="UP001302126"/>
    </source>
</evidence>
<evidence type="ECO:0000259" key="7">
    <source>
        <dbReference type="PROSITE" id="PS00463"/>
    </source>
</evidence>
<reference evidence="8" key="1">
    <citation type="journal article" date="2023" name="Mol. Phylogenet. Evol.">
        <title>Genome-scale phylogeny and comparative genomics of the fungal order Sordariales.</title>
        <authorList>
            <person name="Hensen N."/>
            <person name="Bonometti L."/>
            <person name="Westerberg I."/>
            <person name="Brannstrom I.O."/>
            <person name="Guillou S."/>
            <person name="Cros-Aarteil S."/>
            <person name="Calhoun S."/>
            <person name="Haridas S."/>
            <person name="Kuo A."/>
            <person name="Mondo S."/>
            <person name="Pangilinan J."/>
            <person name="Riley R."/>
            <person name="LaButti K."/>
            <person name="Andreopoulos B."/>
            <person name="Lipzen A."/>
            <person name="Chen C."/>
            <person name="Yan M."/>
            <person name="Daum C."/>
            <person name="Ng V."/>
            <person name="Clum A."/>
            <person name="Steindorff A."/>
            <person name="Ohm R.A."/>
            <person name="Martin F."/>
            <person name="Silar P."/>
            <person name="Natvig D.O."/>
            <person name="Lalanne C."/>
            <person name="Gautier V."/>
            <person name="Ament-Velasquez S.L."/>
            <person name="Kruys A."/>
            <person name="Hutchinson M.I."/>
            <person name="Powell A.J."/>
            <person name="Barry K."/>
            <person name="Miller A.N."/>
            <person name="Grigoriev I.V."/>
            <person name="Debuchy R."/>
            <person name="Gladieux P."/>
            <person name="Hiltunen Thoren M."/>
            <person name="Johannesson H."/>
        </authorList>
    </citation>
    <scope>NUCLEOTIDE SEQUENCE</scope>
    <source>
        <strain evidence="8">PSN309</strain>
    </source>
</reference>
<feature type="region of interest" description="Disordered" evidence="6">
    <location>
        <begin position="47"/>
        <end position="130"/>
    </location>
</feature>
<dbReference type="InterPro" id="IPR001138">
    <property type="entry name" value="Zn2Cys6_DnaBD"/>
</dbReference>
<organism evidence="8 9">
    <name type="scientific">Podospora australis</name>
    <dbReference type="NCBI Taxonomy" id="1536484"/>
    <lineage>
        <taxon>Eukaryota</taxon>
        <taxon>Fungi</taxon>
        <taxon>Dikarya</taxon>
        <taxon>Ascomycota</taxon>
        <taxon>Pezizomycotina</taxon>
        <taxon>Sordariomycetes</taxon>
        <taxon>Sordariomycetidae</taxon>
        <taxon>Sordariales</taxon>
        <taxon>Podosporaceae</taxon>
        <taxon>Podospora</taxon>
    </lineage>
</organism>
<dbReference type="GO" id="GO:0000976">
    <property type="term" value="F:transcription cis-regulatory region binding"/>
    <property type="evidence" value="ECO:0007669"/>
    <property type="project" value="TreeGrafter"/>
</dbReference>
<dbReference type="Proteomes" id="UP001302126">
    <property type="component" value="Unassembled WGS sequence"/>
</dbReference>
<comment type="caution">
    <text evidence="8">The sequence shown here is derived from an EMBL/GenBank/DDBJ whole genome shotgun (WGS) entry which is preliminary data.</text>
</comment>
<dbReference type="GO" id="GO:0008270">
    <property type="term" value="F:zinc ion binding"/>
    <property type="evidence" value="ECO:0007669"/>
    <property type="project" value="InterPro"/>
</dbReference>
<dbReference type="SUPFAM" id="SSF57701">
    <property type="entry name" value="Zn2/Cys6 DNA-binding domain"/>
    <property type="match status" value="1"/>
</dbReference>
<evidence type="ECO:0000256" key="3">
    <source>
        <dbReference type="ARBA" id="ARBA00023125"/>
    </source>
</evidence>
<dbReference type="GO" id="GO:0005634">
    <property type="term" value="C:nucleus"/>
    <property type="evidence" value="ECO:0007669"/>
    <property type="project" value="UniProtKB-SubCell"/>
</dbReference>
<sequence>MMRAKPIQTTKWGTACAQCASAKAKCSGRTAGASKCDRCERLLKQCTDQVHRPRKTRQPRQQPGSNADNSQSSAFDSLASTPENPSSPSAGDFATEPSCSSSSVHSHMSGPMTGAFEAHHHRPSLARTSSTQSQAIPESYFFASTPPSCLNQLHLSPLFSEGRDDLDEMLLTKYRTSLMPAHPFVIVPDQVPASMLKVHRPFLMLCIRMVAGFEGLHSMQGQMQHVMDHLADRMFRQAERSVDLLMGIVVVLGWYHYHCMRHSQLNNLLCLAESLISDLGLNRRHAESRPADEKRLLLGVWYLRSSAAMYLQQLTSMPFSSYMRQCLVEVDEEEDHDLDEVLVYCVKLQYLTERVAILKSPVPAQNQQPQHAQEISVAMASSQEYLDKLVRDMPDELKTNAIITTHINTVILRLYEPQPGTSPVSRNLRVPSPLSSRSRSPQRTQLETTLRGTNAHIRSWFECWVQGVPVSAYRNLPSNLVFQLLYAVGSLIRSHSGGSESLQGGRSVSPGLPQSHSGEALVTLDRLVALCFSSMPDMTHFWAALGERYDEICSPADDFSSSEQGDDYQAGWGIVQQPPPPAFHSNIFVPPSRVGSVGPAGGDLEDAYHMTPPAITMPLMPATHLHPTAQWSSQPGWDTGYVTTDGAQMMVTDQTGGQGVDPQLWSGQDPNAYHHPEGGAGYFMG</sequence>
<dbReference type="GO" id="GO:0000981">
    <property type="term" value="F:DNA-binding transcription factor activity, RNA polymerase II-specific"/>
    <property type="evidence" value="ECO:0007669"/>
    <property type="project" value="InterPro"/>
</dbReference>
<comment type="subcellular location">
    <subcellularLocation>
        <location evidence="1">Nucleus</location>
    </subcellularLocation>
</comment>
<dbReference type="InterPro" id="IPR036864">
    <property type="entry name" value="Zn2-C6_fun-type_DNA-bd_sf"/>
</dbReference>
<keyword evidence="4" id="KW-0804">Transcription</keyword>
<dbReference type="CDD" id="cd00067">
    <property type="entry name" value="GAL4"/>
    <property type="match status" value="1"/>
</dbReference>
<feature type="compositionally biased region" description="Low complexity" evidence="6">
    <location>
        <begin position="98"/>
        <end position="109"/>
    </location>
</feature>
<dbReference type="PROSITE" id="PS00463">
    <property type="entry name" value="ZN2_CY6_FUNGAL_1"/>
    <property type="match status" value="1"/>
</dbReference>
<name>A0AAN6WMA7_9PEZI</name>
<accession>A0AAN6WMA7</accession>
<keyword evidence="3" id="KW-0238">DNA-binding</keyword>
<evidence type="ECO:0000256" key="4">
    <source>
        <dbReference type="ARBA" id="ARBA00023163"/>
    </source>
</evidence>
<feature type="compositionally biased region" description="Low complexity" evidence="6">
    <location>
        <begin position="425"/>
        <end position="443"/>
    </location>
</feature>
<dbReference type="PANTHER" id="PTHR31845:SF10">
    <property type="entry name" value="ZN(II)2CYS6 TRANSCRIPTION FACTOR (EUROFUNG)"/>
    <property type="match status" value="1"/>
</dbReference>
<dbReference type="PANTHER" id="PTHR31845">
    <property type="entry name" value="FINGER DOMAIN PROTEIN, PUTATIVE-RELATED"/>
    <property type="match status" value="1"/>
</dbReference>
<keyword evidence="2" id="KW-0805">Transcription regulation</keyword>
<dbReference type="Gene3D" id="4.10.240.10">
    <property type="entry name" value="Zn(2)-C6 fungal-type DNA-binding domain"/>
    <property type="match status" value="1"/>
</dbReference>
<dbReference type="EMBL" id="MU864515">
    <property type="protein sequence ID" value="KAK4183931.1"/>
    <property type="molecule type" value="Genomic_DNA"/>
</dbReference>
<reference evidence="8" key="2">
    <citation type="submission" date="2023-05" db="EMBL/GenBank/DDBJ databases">
        <authorList>
            <consortium name="Lawrence Berkeley National Laboratory"/>
            <person name="Steindorff A."/>
            <person name="Hensen N."/>
            <person name="Bonometti L."/>
            <person name="Westerberg I."/>
            <person name="Brannstrom I.O."/>
            <person name="Guillou S."/>
            <person name="Cros-Aarteil S."/>
            <person name="Calhoun S."/>
            <person name="Haridas S."/>
            <person name="Kuo A."/>
            <person name="Mondo S."/>
            <person name="Pangilinan J."/>
            <person name="Riley R."/>
            <person name="Labutti K."/>
            <person name="Andreopoulos B."/>
            <person name="Lipzen A."/>
            <person name="Chen C."/>
            <person name="Yanf M."/>
            <person name="Daum C."/>
            <person name="Ng V."/>
            <person name="Clum A."/>
            <person name="Ohm R."/>
            <person name="Martin F."/>
            <person name="Silar P."/>
            <person name="Natvig D."/>
            <person name="Lalanne C."/>
            <person name="Gautier V."/>
            <person name="Ament-Velasquez S.L."/>
            <person name="Kruys A."/>
            <person name="Hutchinson M.I."/>
            <person name="Powell A.J."/>
            <person name="Barry K."/>
            <person name="Miller A.N."/>
            <person name="Grigoriev I.V."/>
            <person name="Debuchy R."/>
            <person name="Gladieux P."/>
            <person name="Thoren M.H."/>
            <person name="Johannesson H."/>
        </authorList>
    </citation>
    <scope>NUCLEOTIDE SEQUENCE</scope>
    <source>
        <strain evidence="8">PSN309</strain>
    </source>
</reference>
<evidence type="ECO:0000256" key="1">
    <source>
        <dbReference type="ARBA" id="ARBA00004123"/>
    </source>
</evidence>
<feature type="domain" description="Zn(2)-C6 fungal-type" evidence="7">
    <location>
        <begin position="15"/>
        <end position="46"/>
    </location>
</feature>
<dbReference type="InterPro" id="IPR051089">
    <property type="entry name" value="prtT"/>
</dbReference>
<keyword evidence="9" id="KW-1185">Reference proteome</keyword>
<feature type="region of interest" description="Disordered" evidence="6">
    <location>
        <begin position="420"/>
        <end position="448"/>
    </location>
</feature>
<evidence type="ECO:0000256" key="2">
    <source>
        <dbReference type="ARBA" id="ARBA00023015"/>
    </source>
</evidence>
<evidence type="ECO:0000256" key="5">
    <source>
        <dbReference type="ARBA" id="ARBA00023242"/>
    </source>
</evidence>
<keyword evidence="5" id="KW-0539">Nucleus</keyword>
<dbReference type="AlphaFoldDB" id="A0AAN6WMA7"/>
<proteinExistence type="predicted"/>